<feature type="chain" id="PRO_5033012007" evidence="1">
    <location>
        <begin position="27"/>
        <end position="269"/>
    </location>
</feature>
<dbReference type="Gene3D" id="3.30.1330.60">
    <property type="entry name" value="OmpA-like domain"/>
    <property type="match status" value="1"/>
</dbReference>
<sequence length="269" mass="28905">MKRSSSMMRIAPLRPLLLAAAIAGVAACATTPHGPPPEIVRLQQEQDRLHADPRIAANGGVELANADAALAALSANARALDSRSYQQGVYLTDKLQQVAEASALARDAEARGEQLGFERDRLGARGVRGEMRVVAASQDLDMRERAPLPDSRARLFAIQRELVGSESSVDERGLVVRLADFNFGPGETGLTASGERSLTNLARALDDEPRANVSIVAYGDRGLPRAHARVVRDYLDARGIDPVRLDVREAHRDTPPGGARGDVLVVVRE</sequence>
<name>A0A839EW16_9GAMM</name>
<protein>
    <submittedName>
        <fullName evidence="2">Outer membrane protein OmpA-like peptidoglycan-associated protein</fullName>
    </submittedName>
</protein>
<comment type="caution">
    <text evidence="2">The sequence shown here is derived from an EMBL/GenBank/DDBJ whole genome shotgun (WGS) entry which is preliminary data.</text>
</comment>
<dbReference type="InterPro" id="IPR036737">
    <property type="entry name" value="OmpA-like_sf"/>
</dbReference>
<evidence type="ECO:0000313" key="3">
    <source>
        <dbReference type="Proteomes" id="UP000550401"/>
    </source>
</evidence>
<keyword evidence="3" id="KW-1185">Reference proteome</keyword>
<proteinExistence type="predicted"/>
<keyword evidence="1" id="KW-0732">Signal</keyword>
<dbReference type="PROSITE" id="PS51257">
    <property type="entry name" value="PROKAR_LIPOPROTEIN"/>
    <property type="match status" value="1"/>
</dbReference>
<dbReference type="RefSeq" id="WP_182531836.1">
    <property type="nucleotide sequence ID" value="NZ_JACGXL010000005.1"/>
</dbReference>
<evidence type="ECO:0000313" key="2">
    <source>
        <dbReference type="EMBL" id="MBA8888787.1"/>
    </source>
</evidence>
<dbReference type="Proteomes" id="UP000550401">
    <property type="component" value="Unassembled WGS sequence"/>
</dbReference>
<feature type="signal peptide" evidence="1">
    <location>
        <begin position="1"/>
        <end position="26"/>
    </location>
</feature>
<reference evidence="2 3" key="1">
    <citation type="submission" date="2020-07" db="EMBL/GenBank/DDBJ databases">
        <title>Genomic Encyclopedia of Type Strains, Phase IV (KMG-V): Genome sequencing to study the core and pangenomes of soil and plant-associated prokaryotes.</title>
        <authorList>
            <person name="Whitman W."/>
        </authorList>
    </citation>
    <scope>NUCLEOTIDE SEQUENCE [LARGE SCALE GENOMIC DNA]</scope>
    <source>
        <strain evidence="2 3">RH2WT43</strain>
    </source>
</reference>
<dbReference type="EMBL" id="JACGXL010000005">
    <property type="protein sequence ID" value="MBA8888787.1"/>
    <property type="molecule type" value="Genomic_DNA"/>
</dbReference>
<dbReference type="SUPFAM" id="SSF103088">
    <property type="entry name" value="OmpA-like"/>
    <property type="match status" value="1"/>
</dbReference>
<gene>
    <name evidence="2" type="ORF">FHW12_003023</name>
</gene>
<accession>A0A839EW16</accession>
<organism evidence="2 3">
    <name type="scientific">Dokdonella fugitiva</name>
    <dbReference type="NCBI Taxonomy" id="328517"/>
    <lineage>
        <taxon>Bacteria</taxon>
        <taxon>Pseudomonadati</taxon>
        <taxon>Pseudomonadota</taxon>
        <taxon>Gammaproteobacteria</taxon>
        <taxon>Lysobacterales</taxon>
        <taxon>Rhodanobacteraceae</taxon>
        <taxon>Dokdonella</taxon>
    </lineage>
</organism>
<dbReference type="AlphaFoldDB" id="A0A839EW16"/>
<evidence type="ECO:0000256" key="1">
    <source>
        <dbReference type="SAM" id="SignalP"/>
    </source>
</evidence>